<dbReference type="InterPro" id="IPR013655">
    <property type="entry name" value="PAS_fold_3"/>
</dbReference>
<keyword evidence="6" id="KW-0902">Two-component regulatory system</keyword>
<evidence type="ECO:0000256" key="7">
    <source>
        <dbReference type="ARBA" id="ARBA00023136"/>
    </source>
</evidence>
<evidence type="ECO:0000259" key="8">
    <source>
        <dbReference type="PROSITE" id="PS50109"/>
    </source>
</evidence>
<dbReference type="InterPro" id="IPR003661">
    <property type="entry name" value="HisK_dim/P_dom"/>
</dbReference>
<dbReference type="InterPro" id="IPR036890">
    <property type="entry name" value="HATPase_C_sf"/>
</dbReference>
<comment type="catalytic activity">
    <reaction evidence="1">
        <text>ATP + protein L-histidine = ADP + protein N-phospho-L-histidine.</text>
        <dbReference type="EC" id="2.7.13.3"/>
    </reaction>
</comment>
<feature type="domain" description="Histidine kinase" evidence="8">
    <location>
        <begin position="293"/>
        <end position="512"/>
    </location>
</feature>
<keyword evidence="5" id="KW-0418">Kinase</keyword>
<dbReference type="FunFam" id="3.30.565.10:FF:000006">
    <property type="entry name" value="Sensor histidine kinase WalK"/>
    <property type="match status" value="1"/>
</dbReference>
<dbReference type="SMART" id="SM00388">
    <property type="entry name" value="HisKA"/>
    <property type="match status" value="1"/>
</dbReference>
<evidence type="ECO:0000256" key="4">
    <source>
        <dbReference type="ARBA" id="ARBA00022679"/>
    </source>
</evidence>
<evidence type="ECO:0000256" key="3">
    <source>
        <dbReference type="ARBA" id="ARBA00022553"/>
    </source>
</evidence>
<evidence type="ECO:0000256" key="5">
    <source>
        <dbReference type="ARBA" id="ARBA00022777"/>
    </source>
</evidence>
<evidence type="ECO:0000313" key="12">
    <source>
        <dbReference type="Proteomes" id="UP000294662"/>
    </source>
</evidence>
<feature type="domain" description="PAS" evidence="9">
    <location>
        <begin position="43"/>
        <end position="88"/>
    </location>
</feature>
<keyword evidence="4" id="KW-0808">Transferase</keyword>
<dbReference type="Pfam" id="PF08447">
    <property type="entry name" value="PAS_3"/>
    <property type="match status" value="1"/>
</dbReference>
<dbReference type="PRINTS" id="PR00344">
    <property type="entry name" value="BCTRLSENSOR"/>
</dbReference>
<protein>
    <recommendedName>
        <fullName evidence="2">histidine kinase</fullName>
        <ecNumber evidence="2">2.7.13.3</ecNumber>
    </recommendedName>
</protein>
<dbReference type="InterPro" id="IPR036097">
    <property type="entry name" value="HisK_dim/P_sf"/>
</dbReference>
<name>A0A4R5EYM7_9RHOB</name>
<dbReference type="Pfam" id="PF00512">
    <property type="entry name" value="HisKA"/>
    <property type="match status" value="1"/>
</dbReference>
<dbReference type="PROSITE" id="PS50113">
    <property type="entry name" value="PAC"/>
    <property type="match status" value="1"/>
</dbReference>
<dbReference type="EC" id="2.7.13.3" evidence="2"/>
<dbReference type="InterPro" id="IPR000014">
    <property type="entry name" value="PAS"/>
</dbReference>
<dbReference type="InterPro" id="IPR050736">
    <property type="entry name" value="Sensor_HK_Regulatory"/>
</dbReference>
<dbReference type="InterPro" id="IPR000700">
    <property type="entry name" value="PAS-assoc_C"/>
</dbReference>
<dbReference type="AlphaFoldDB" id="A0A4R5EYM7"/>
<reference evidence="11 12" key="1">
    <citation type="submission" date="2019-03" db="EMBL/GenBank/DDBJ databases">
        <authorList>
            <person name="Zhang S."/>
        </authorList>
    </citation>
    <scope>NUCLEOTIDE SEQUENCE [LARGE SCALE GENOMIC DNA]</scope>
    <source>
        <strain evidence="11 12">S4J41</strain>
    </source>
</reference>
<dbReference type="PANTHER" id="PTHR43711:SF1">
    <property type="entry name" value="HISTIDINE KINASE 1"/>
    <property type="match status" value="1"/>
</dbReference>
<accession>A0A4R5EYM7</accession>
<dbReference type="EMBL" id="SMFP01000002">
    <property type="protein sequence ID" value="TDE40199.1"/>
    <property type="molecule type" value="Genomic_DNA"/>
</dbReference>
<dbReference type="Proteomes" id="UP000294662">
    <property type="component" value="Unassembled WGS sequence"/>
</dbReference>
<dbReference type="PANTHER" id="PTHR43711">
    <property type="entry name" value="TWO-COMPONENT HISTIDINE KINASE"/>
    <property type="match status" value="1"/>
</dbReference>
<proteinExistence type="predicted"/>
<gene>
    <name evidence="11" type="ORF">E1B25_04395</name>
</gene>
<dbReference type="FunFam" id="1.10.287.130:FF:000001">
    <property type="entry name" value="Two-component sensor histidine kinase"/>
    <property type="match status" value="1"/>
</dbReference>
<dbReference type="Gene3D" id="1.10.287.130">
    <property type="match status" value="1"/>
</dbReference>
<organism evidence="11 12">
    <name type="scientific">Antarcticimicrobium sediminis</name>
    <dbReference type="NCBI Taxonomy" id="2546227"/>
    <lineage>
        <taxon>Bacteria</taxon>
        <taxon>Pseudomonadati</taxon>
        <taxon>Pseudomonadota</taxon>
        <taxon>Alphaproteobacteria</taxon>
        <taxon>Rhodobacterales</taxon>
        <taxon>Paracoccaceae</taxon>
        <taxon>Antarcticimicrobium</taxon>
    </lineage>
</organism>
<sequence>MLRLDVRGNMKGCLMAGGKVHPDLVALFPTVVQRSAGDGVGAGESFLAHALDQHALVSVANTDEKILYVNDRFAQISGYSKAELVGQTHRILRSAEQPASLYEDLWAKITNGETWYGEVKQIRKNGDPYWVKATVVPFFSPDGRPEKFLSIHTDITESKRAEAQLQRQLSFDLIKDEIYLFWPDTLEVFYLNQSARIRLRIRRGSKISLTPAKLLHGVTKRDFRSHLQPLLAGGSKWITFEAEHKQPDGQIAPAEVTIQLIRPHGEEPRFLAHVRNISKRKQAEITKRQFISNISHELRTPLTAIRGAFGLIKTGLALNGAKQAVQLSEMGLKNTARLEALIENLLDMERIAAGRMMSKMGRVVLDEVITGAISGVADYKSSKQVRVVFVAQGDPVCVKGDAIGLSRVFGILLSNAIKFSHDGGRVEIRVRRDGARIAVSVCDYGIGIPEHFKPDIFTPFTQADTSDTRRSDGAGIGLVIAQSIVEEHGGSIKVHSTEGEGTEVSFFLIPCAEEAQILSSEAIG</sequence>
<feature type="domain" description="PAC" evidence="10">
    <location>
        <begin position="115"/>
        <end position="167"/>
    </location>
</feature>
<dbReference type="CDD" id="cd00082">
    <property type="entry name" value="HisKA"/>
    <property type="match status" value="1"/>
</dbReference>
<keyword evidence="7" id="KW-0472">Membrane</keyword>
<dbReference type="OrthoDB" id="7179697at2"/>
<dbReference type="SMART" id="SM00387">
    <property type="entry name" value="HATPase_c"/>
    <property type="match status" value="1"/>
</dbReference>
<dbReference type="GO" id="GO:0000155">
    <property type="term" value="F:phosphorelay sensor kinase activity"/>
    <property type="evidence" value="ECO:0007669"/>
    <property type="project" value="InterPro"/>
</dbReference>
<dbReference type="InterPro" id="IPR004358">
    <property type="entry name" value="Sig_transdc_His_kin-like_C"/>
</dbReference>
<dbReference type="SUPFAM" id="SSF47384">
    <property type="entry name" value="Homodimeric domain of signal transducing histidine kinase"/>
    <property type="match status" value="1"/>
</dbReference>
<keyword evidence="12" id="KW-1185">Reference proteome</keyword>
<evidence type="ECO:0000256" key="6">
    <source>
        <dbReference type="ARBA" id="ARBA00023012"/>
    </source>
</evidence>
<dbReference type="InterPro" id="IPR003594">
    <property type="entry name" value="HATPase_dom"/>
</dbReference>
<dbReference type="SUPFAM" id="SSF55874">
    <property type="entry name" value="ATPase domain of HSP90 chaperone/DNA topoisomerase II/histidine kinase"/>
    <property type="match status" value="1"/>
</dbReference>
<keyword evidence="3" id="KW-0597">Phosphoprotein</keyword>
<dbReference type="InterPro" id="IPR005467">
    <property type="entry name" value="His_kinase_dom"/>
</dbReference>
<dbReference type="SUPFAM" id="SSF55785">
    <property type="entry name" value="PYP-like sensor domain (PAS domain)"/>
    <property type="match status" value="2"/>
</dbReference>
<dbReference type="InterPro" id="IPR035965">
    <property type="entry name" value="PAS-like_dom_sf"/>
</dbReference>
<evidence type="ECO:0000256" key="1">
    <source>
        <dbReference type="ARBA" id="ARBA00000085"/>
    </source>
</evidence>
<evidence type="ECO:0000313" key="11">
    <source>
        <dbReference type="EMBL" id="TDE40199.1"/>
    </source>
</evidence>
<dbReference type="PROSITE" id="PS50109">
    <property type="entry name" value="HIS_KIN"/>
    <property type="match status" value="1"/>
</dbReference>
<evidence type="ECO:0000259" key="9">
    <source>
        <dbReference type="PROSITE" id="PS50112"/>
    </source>
</evidence>
<evidence type="ECO:0000259" key="10">
    <source>
        <dbReference type="PROSITE" id="PS50113"/>
    </source>
</evidence>
<dbReference type="PROSITE" id="PS50112">
    <property type="entry name" value="PAS"/>
    <property type="match status" value="1"/>
</dbReference>
<dbReference type="Gene3D" id="3.30.450.20">
    <property type="entry name" value="PAS domain"/>
    <property type="match status" value="2"/>
</dbReference>
<comment type="caution">
    <text evidence="11">The sequence shown here is derived from an EMBL/GenBank/DDBJ whole genome shotgun (WGS) entry which is preliminary data.</text>
</comment>
<dbReference type="InterPro" id="IPR001610">
    <property type="entry name" value="PAC"/>
</dbReference>
<dbReference type="Pfam" id="PF02518">
    <property type="entry name" value="HATPase_c"/>
    <property type="match status" value="1"/>
</dbReference>
<dbReference type="CDD" id="cd00130">
    <property type="entry name" value="PAS"/>
    <property type="match status" value="1"/>
</dbReference>
<dbReference type="Gene3D" id="3.30.565.10">
    <property type="entry name" value="Histidine kinase-like ATPase, C-terminal domain"/>
    <property type="match status" value="1"/>
</dbReference>
<evidence type="ECO:0000256" key="2">
    <source>
        <dbReference type="ARBA" id="ARBA00012438"/>
    </source>
</evidence>
<dbReference type="NCBIfam" id="TIGR00229">
    <property type="entry name" value="sensory_box"/>
    <property type="match status" value="2"/>
</dbReference>
<dbReference type="SMART" id="SM00086">
    <property type="entry name" value="PAC"/>
    <property type="match status" value="2"/>
</dbReference>